<feature type="transmembrane region" description="Helical" evidence="6">
    <location>
        <begin position="170"/>
        <end position="191"/>
    </location>
</feature>
<organism evidence="7 8">
    <name type="scientific">Metallosphaera yellowstonensis MK1</name>
    <dbReference type="NCBI Taxonomy" id="671065"/>
    <lineage>
        <taxon>Archaea</taxon>
        <taxon>Thermoproteota</taxon>
        <taxon>Thermoprotei</taxon>
        <taxon>Sulfolobales</taxon>
        <taxon>Sulfolobaceae</taxon>
        <taxon>Metallosphaera</taxon>
    </lineage>
</organism>
<dbReference type="AlphaFoldDB" id="H2C5I7"/>
<dbReference type="HOGENOM" id="CLU_020088_6_0_2"/>
<name>H2C5I7_9CREN</name>
<evidence type="ECO:0000256" key="6">
    <source>
        <dbReference type="SAM" id="Phobius"/>
    </source>
</evidence>
<feature type="transmembrane region" description="Helical" evidence="6">
    <location>
        <begin position="299"/>
        <end position="319"/>
    </location>
</feature>
<gene>
    <name evidence="7" type="ORF">MetMK1DRAFT_00018100</name>
</gene>
<dbReference type="GO" id="GO:0005384">
    <property type="term" value="F:manganese ion transmembrane transporter activity"/>
    <property type="evidence" value="ECO:0007669"/>
    <property type="project" value="TreeGrafter"/>
</dbReference>
<feature type="transmembrane region" description="Helical" evidence="6">
    <location>
        <begin position="74"/>
        <end position="91"/>
    </location>
</feature>
<dbReference type="PANTHER" id="PTHR11706:SF33">
    <property type="entry name" value="NATURAL RESISTANCE-ASSOCIATED MACROPHAGE PROTEIN 2"/>
    <property type="match status" value="1"/>
</dbReference>
<evidence type="ECO:0000256" key="5">
    <source>
        <dbReference type="ARBA" id="ARBA00023136"/>
    </source>
</evidence>
<evidence type="ECO:0000313" key="8">
    <source>
        <dbReference type="Proteomes" id="UP000003980"/>
    </source>
</evidence>
<dbReference type="Proteomes" id="UP000003980">
    <property type="component" value="Unassembled WGS sequence"/>
</dbReference>
<accession>H2C5I7</accession>
<feature type="transmembrane region" description="Helical" evidence="6">
    <location>
        <begin position="363"/>
        <end position="381"/>
    </location>
</feature>
<keyword evidence="5 6" id="KW-0472">Membrane</keyword>
<feature type="transmembrane region" description="Helical" evidence="6">
    <location>
        <begin position="263"/>
        <end position="287"/>
    </location>
</feature>
<proteinExistence type="predicted"/>
<feature type="transmembrane region" description="Helical" evidence="6">
    <location>
        <begin position="325"/>
        <end position="347"/>
    </location>
</feature>
<feature type="transmembrane region" description="Helical" evidence="6">
    <location>
        <begin position="97"/>
        <end position="121"/>
    </location>
</feature>
<dbReference type="eggNOG" id="arCOG04531">
    <property type="taxonomic scope" value="Archaea"/>
</dbReference>
<feature type="transmembrane region" description="Helical" evidence="6">
    <location>
        <begin position="133"/>
        <end position="150"/>
    </location>
</feature>
<keyword evidence="2" id="KW-0813">Transport</keyword>
<evidence type="ECO:0000313" key="7">
    <source>
        <dbReference type="EMBL" id="EHP69064.1"/>
    </source>
</evidence>
<dbReference type="InterPro" id="IPR001046">
    <property type="entry name" value="NRAMP_fam"/>
</dbReference>
<dbReference type="EMBL" id="JH597768">
    <property type="protein sequence ID" value="EHP69064.1"/>
    <property type="molecule type" value="Genomic_DNA"/>
</dbReference>
<sequence length="382" mass="41010">MFGPAWLVMMADMDASSTIGAAETGVVLKYSLIWFLLLLVIPLYFIQEASGRIGLVTGKGLGELVRENYSRRTAVLMAFPMALTDVLTYAVEYAGAAVGFAVFGVPPLISVPIVFLAHVFLVVGNKYSQAERALLALSPLLFLSFGLVLWQRGLKPYPFLVVSSSPSFLFLLAANVGAVIMPFMLFFQASATAIKWSTRKEGVGTGEAMKRVRVETFVGAIATEILMVFVEMSTAGLDPSTDFLSPRSLYTALASASPLAPSLFSVGLISAAFLALVVISLGSAWGVVEALGVERERAYMIYMVESVPAALVISLVPTSSLVGSILNLLVLLVFTLIGPGVILGLLISNEKVMGERRSKRLELVAYWASLIFVILFGFLAIL</sequence>
<comment type="subcellular location">
    <subcellularLocation>
        <location evidence="1">Membrane</location>
        <topology evidence="1">Multi-pass membrane protein</topology>
    </subcellularLocation>
</comment>
<dbReference type="Pfam" id="PF01566">
    <property type="entry name" value="Nramp"/>
    <property type="match status" value="1"/>
</dbReference>
<dbReference type="RefSeq" id="WP_009072699.1">
    <property type="nucleotide sequence ID" value="NZ_JH597768.1"/>
</dbReference>
<dbReference type="GO" id="GO:0034755">
    <property type="term" value="P:iron ion transmembrane transport"/>
    <property type="evidence" value="ECO:0007669"/>
    <property type="project" value="TreeGrafter"/>
</dbReference>
<evidence type="ECO:0000256" key="4">
    <source>
        <dbReference type="ARBA" id="ARBA00022989"/>
    </source>
</evidence>
<evidence type="ECO:0000256" key="1">
    <source>
        <dbReference type="ARBA" id="ARBA00004141"/>
    </source>
</evidence>
<feature type="transmembrane region" description="Helical" evidence="6">
    <location>
        <begin position="27"/>
        <end position="46"/>
    </location>
</feature>
<reference evidence="7 8" key="1">
    <citation type="submission" date="2012-01" db="EMBL/GenBank/DDBJ databases">
        <title>Improved High-Quality Draft sequence of Metallosphaera yellowstonensis MK1.</title>
        <authorList>
            <consortium name="US DOE Joint Genome Institute"/>
            <person name="Lucas S."/>
            <person name="Han J."/>
            <person name="Cheng J.-F."/>
            <person name="Goodwin L."/>
            <person name="Pitluck S."/>
            <person name="Peters L."/>
            <person name="Teshima H."/>
            <person name="Detter J.C."/>
            <person name="Han C."/>
            <person name="Tapia R."/>
            <person name="Land M."/>
            <person name="Hauser L."/>
            <person name="Kyrpides N."/>
            <person name="Kozubal M."/>
            <person name="Macur R.E."/>
            <person name="Jay Z."/>
            <person name="Inskeep W."/>
            <person name="Woyke T."/>
        </authorList>
    </citation>
    <scope>NUCLEOTIDE SEQUENCE [LARGE SCALE GENOMIC DNA]</scope>
    <source>
        <strain evidence="7 8">MK1</strain>
    </source>
</reference>
<evidence type="ECO:0000256" key="3">
    <source>
        <dbReference type="ARBA" id="ARBA00022692"/>
    </source>
</evidence>
<dbReference type="GO" id="GO:0015086">
    <property type="term" value="F:cadmium ion transmembrane transporter activity"/>
    <property type="evidence" value="ECO:0007669"/>
    <property type="project" value="TreeGrafter"/>
</dbReference>
<keyword evidence="4 6" id="KW-1133">Transmembrane helix</keyword>
<evidence type="ECO:0000256" key="2">
    <source>
        <dbReference type="ARBA" id="ARBA00022448"/>
    </source>
</evidence>
<feature type="transmembrane region" description="Helical" evidence="6">
    <location>
        <begin position="212"/>
        <end position="230"/>
    </location>
</feature>
<dbReference type="GO" id="GO:0005886">
    <property type="term" value="C:plasma membrane"/>
    <property type="evidence" value="ECO:0007669"/>
    <property type="project" value="TreeGrafter"/>
</dbReference>
<keyword evidence="8" id="KW-1185">Reference proteome</keyword>
<keyword evidence="3 6" id="KW-0812">Transmembrane</keyword>
<dbReference type="STRING" id="671065.MetMK1DRAFT_00018100"/>
<dbReference type="PANTHER" id="PTHR11706">
    <property type="entry name" value="SOLUTE CARRIER PROTEIN FAMILY 11 MEMBER"/>
    <property type="match status" value="1"/>
</dbReference>
<protein>
    <submittedName>
        <fullName evidence="7">Mn2+/Fe2_transporter, NRAMP family</fullName>
    </submittedName>
</protein>